<feature type="transmembrane region" description="Helical" evidence="1">
    <location>
        <begin position="345"/>
        <end position="366"/>
    </location>
</feature>
<evidence type="ECO:0000313" key="2">
    <source>
        <dbReference type="EMBL" id="OAP50075.1"/>
    </source>
</evidence>
<accession>A0A178YTJ7</accession>
<dbReference type="AlphaFoldDB" id="A0A178YTJ7"/>
<name>A0A178YTJ7_SINSA</name>
<comment type="caution">
    <text evidence="2">The sequence shown here is derived from an EMBL/GenBank/DDBJ whole genome shotgun (WGS) entry which is preliminary data.</text>
</comment>
<keyword evidence="1" id="KW-0472">Membrane</keyword>
<dbReference type="Proteomes" id="UP000078507">
    <property type="component" value="Unassembled WGS sequence"/>
</dbReference>
<keyword evidence="3" id="KW-1185">Reference proteome</keyword>
<keyword evidence="1" id="KW-1133">Transmembrane helix</keyword>
<proteinExistence type="predicted"/>
<keyword evidence="1" id="KW-0812">Transmembrane</keyword>
<dbReference type="EMBL" id="LNQB01000046">
    <property type="protein sequence ID" value="OAP50075.1"/>
    <property type="molecule type" value="Genomic_DNA"/>
</dbReference>
<dbReference type="STRING" id="36856.ATB98_12275"/>
<protein>
    <submittedName>
        <fullName evidence="2">Uncharacterized protein</fullName>
    </submittedName>
</protein>
<reference evidence="2 3" key="1">
    <citation type="submission" date="2015-11" db="EMBL/GenBank/DDBJ databases">
        <title>Ensifer anhuiense sp. nov., an effective nitrogen fixation bacterium with Glycine soja.</title>
        <authorList>
            <person name="Yan H."/>
            <person name="Chen W."/>
        </authorList>
    </citation>
    <scope>NUCLEOTIDE SEQUENCE [LARGE SCALE GENOMIC DNA]</scope>
    <source>
        <strain evidence="2 3">LMG 7837</strain>
    </source>
</reference>
<dbReference type="OrthoDB" id="7593790at2"/>
<organism evidence="2 3">
    <name type="scientific">Sinorhizobium saheli</name>
    <dbReference type="NCBI Taxonomy" id="36856"/>
    <lineage>
        <taxon>Bacteria</taxon>
        <taxon>Pseudomonadati</taxon>
        <taxon>Pseudomonadota</taxon>
        <taxon>Alphaproteobacteria</taxon>
        <taxon>Hyphomicrobiales</taxon>
        <taxon>Rhizobiaceae</taxon>
        <taxon>Sinorhizobium/Ensifer group</taxon>
        <taxon>Sinorhizobium</taxon>
    </lineage>
</organism>
<dbReference type="RefSeq" id="WP_066868485.1">
    <property type="nucleotide sequence ID" value="NZ_LNQB01000046.1"/>
</dbReference>
<evidence type="ECO:0000313" key="3">
    <source>
        <dbReference type="Proteomes" id="UP000078507"/>
    </source>
</evidence>
<feature type="transmembrane region" description="Helical" evidence="1">
    <location>
        <begin position="313"/>
        <end position="333"/>
    </location>
</feature>
<gene>
    <name evidence="2" type="ORF">ATB98_12275</name>
</gene>
<sequence>MNGTLAIWYEPAAQTDPGSFAAEEQTQAEKPNLELHFNLWRDMPSGTNFLDIGLKISRAELLTRIYIYFPVVVRKNQLSDLSEVMKFGQTLNAVFNSVVAVEKQSDVHYTTLSNGMPFVAVHKISIENDIEIDTVEDGLKGPGSTITFTDKMCERLWTEKGVDQYIRFRVKLNGKTRHLFTQEVVAKDKIFVSSSHRLELTELRLNEHRSFPSSIAKNAQSNAFVISRVHYFLIRELGNTLVTQHAPLRKVRRLEANLWAAYLNGAPTVSHDAAEEERLASRMVIYHWREGSPKDPIADFTAFASFQTSAPGLAFYIIALVLLGAVGSSVSAWGLESYGLQTSLIGFLGGIALLWLITWSGLWAWLGARFGDVKRSVIRRLRKLRRAVTDL</sequence>
<evidence type="ECO:0000256" key="1">
    <source>
        <dbReference type="SAM" id="Phobius"/>
    </source>
</evidence>